<organism evidence="1 2">
    <name type="scientific">Oscillibacter valericigenes</name>
    <dbReference type="NCBI Taxonomy" id="351091"/>
    <lineage>
        <taxon>Bacteria</taxon>
        <taxon>Bacillati</taxon>
        <taxon>Bacillota</taxon>
        <taxon>Clostridia</taxon>
        <taxon>Eubacteriales</taxon>
        <taxon>Oscillospiraceae</taxon>
        <taxon>Oscillibacter</taxon>
    </lineage>
</organism>
<comment type="caution">
    <text evidence="1">The sequence shown here is derived from an EMBL/GenBank/DDBJ whole genome shotgun (WGS) entry which is preliminary data.</text>
</comment>
<evidence type="ECO:0008006" key="3">
    <source>
        <dbReference type="Google" id="ProtNLM"/>
    </source>
</evidence>
<dbReference type="EMBL" id="JACSNX010000013">
    <property type="protein sequence ID" value="MBM6851598.1"/>
    <property type="molecule type" value="Genomic_DNA"/>
</dbReference>
<sequence>MTRAAAGDLRERVAVLELTSTADKSAYTWSEVRRIWADAVLDTRSNLFSSVGIGARGVTFTVRASSLLSLANAFLWRGHHCFLTSIIPLEGQRGYMEVKAALCEPVTLTAKPQARTGRDALNRPTAVEIPFFTFPGVLTEKYRANEAEDVYRVTTLRRVLVTPKAIQLRPSDLVEAEGETPYIIRQALDLDPWKNEYELERMEDA</sequence>
<protein>
    <recommendedName>
        <fullName evidence="3">Head-tail adaptor protein</fullName>
    </recommendedName>
</protein>
<keyword evidence="2" id="KW-1185">Reference proteome</keyword>
<dbReference type="Proteomes" id="UP000719500">
    <property type="component" value="Unassembled WGS sequence"/>
</dbReference>
<dbReference type="RefSeq" id="WP_204804519.1">
    <property type="nucleotide sequence ID" value="NZ_JACSNX010000013.1"/>
</dbReference>
<reference evidence="1 2" key="1">
    <citation type="journal article" date="2021" name="Sci. Rep.">
        <title>The distribution of antibiotic resistance genes in chicken gut microbiota commensals.</title>
        <authorList>
            <person name="Juricova H."/>
            <person name="Matiasovicova J."/>
            <person name="Kubasova T."/>
            <person name="Cejkova D."/>
            <person name="Rychlik I."/>
        </authorList>
    </citation>
    <scope>NUCLEOTIDE SEQUENCE [LARGE SCALE GENOMIC DNA]</scope>
    <source>
        <strain evidence="1 2">An411</strain>
    </source>
</reference>
<name>A0ABS2FX23_9FIRM</name>
<evidence type="ECO:0000313" key="1">
    <source>
        <dbReference type="EMBL" id="MBM6851598.1"/>
    </source>
</evidence>
<proteinExistence type="predicted"/>
<gene>
    <name evidence="1" type="ORF">H9X91_09150</name>
</gene>
<accession>A0ABS2FX23</accession>
<evidence type="ECO:0000313" key="2">
    <source>
        <dbReference type="Proteomes" id="UP000719500"/>
    </source>
</evidence>